<accession>A0A9P4Q025</accession>
<sequence>MMSPTTWISEDGITVGAARKDSVGPLNTESVEAVLEEIVDDDVMRPTASNATAAQIEIQVLKGPASIFVTQLSQINTRVVNDTNPAHHSNLDHLRGGSRNEPTFFVHRCRYESQRCTFQTTTGPTVNYHERSCTPERRQAEASKNLSQACDVLECSYVARASLLRITYG</sequence>
<protein>
    <submittedName>
        <fullName evidence="1">Uncharacterized protein</fullName>
    </submittedName>
</protein>
<organism evidence="1 2">
    <name type="scientific">Karstenula rhodostoma CBS 690.94</name>
    <dbReference type="NCBI Taxonomy" id="1392251"/>
    <lineage>
        <taxon>Eukaryota</taxon>
        <taxon>Fungi</taxon>
        <taxon>Dikarya</taxon>
        <taxon>Ascomycota</taxon>
        <taxon>Pezizomycotina</taxon>
        <taxon>Dothideomycetes</taxon>
        <taxon>Pleosporomycetidae</taxon>
        <taxon>Pleosporales</taxon>
        <taxon>Massarineae</taxon>
        <taxon>Didymosphaeriaceae</taxon>
        <taxon>Karstenula</taxon>
    </lineage>
</organism>
<comment type="caution">
    <text evidence="1">The sequence shown here is derived from an EMBL/GenBank/DDBJ whole genome shotgun (WGS) entry which is preliminary data.</text>
</comment>
<keyword evidence="2" id="KW-1185">Reference proteome</keyword>
<dbReference type="Proteomes" id="UP000799764">
    <property type="component" value="Unassembled WGS sequence"/>
</dbReference>
<evidence type="ECO:0000313" key="1">
    <source>
        <dbReference type="EMBL" id="KAF2452039.1"/>
    </source>
</evidence>
<dbReference type="EMBL" id="MU001492">
    <property type="protein sequence ID" value="KAF2452039.1"/>
    <property type="molecule type" value="Genomic_DNA"/>
</dbReference>
<reference evidence="1" key="1">
    <citation type="journal article" date="2020" name="Stud. Mycol.">
        <title>101 Dothideomycetes genomes: a test case for predicting lifestyles and emergence of pathogens.</title>
        <authorList>
            <person name="Haridas S."/>
            <person name="Albert R."/>
            <person name="Binder M."/>
            <person name="Bloem J."/>
            <person name="Labutti K."/>
            <person name="Salamov A."/>
            <person name="Andreopoulos B."/>
            <person name="Baker S."/>
            <person name="Barry K."/>
            <person name="Bills G."/>
            <person name="Bluhm B."/>
            <person name="Cannon C."/>
            <person name="Castanera R."/>
            <person name="Culley D."/>
            <person name="Daum C."/>
            <person name="Ezra D."/>
            <person name="Gonzalez J."/>
            <person name="Henrissat B."/>
            <person name="Kuo A."/>
            <person name="Liang C."/>
            <person name="Lipzen A."/>
            <person name="Lutzoni F."/>
            <person name="Magnuson J."/>
            <person name="Mondo S."/>
            <person name="Nolan M."/>
            <person name="Ohm R."/>
            <person name="Pangilinan J."/>
            <person name="Park H.-J."/>
            <person name="Ramirez L."/>
            <person name="Alfaro M."/>
            <person name="Sun H."/>
            <person name="Tritt A."/>
            <person name="Yoshinaga Y."/>
            <person name="Zwiers L.-H."/>
            <person name="Turgeon B."/>
            <person name="Goodwin S."/>
            <person name="Spatafora J."/>
            <person name="Crous P."/>
            <person name="Grigoriev I."/>
        </authorList>
    </citation>
    <scope>NUCLEOTIDE SEQUENCE</scope>
    <source>
        <strain evidence="1">CBS 690.94</strain>
    </source>
</reference>
<evidence type="ECO:0000313" key="2">
    <source>
        <dbReference type="Proteomes" id="UP000799764"/>
    </source>
</evidence>
<proteinExistence type="predicted"/>
<dbReference type="AlphaFoldDB" id="A0A9P4Q025"/>
<gene>
    <name evidence="1" type="ORF">P171DRAFT_438668</name>
</gene>
<name>A0A9P4Q025_9PLEO</name>
<dbReference type="OrthoDB" id="3937853at2759"/>